<dbReference type="RefSeq" id="XP_033387706.1">
    <property type="nucleotide sequence ID" value="XM_033524910.1"/>
</dbReference>
<organism evidence="3 4">
    <name type="scientific">Aaosphaeria arxii CBS 175.79</name>
    <dbReference type="NCBI Taxonomy" id="1450172"/>
    <lineage>
        <taxon>Eukaryota</taxon>
        <taxon>Fungi</taxon>
        <taxon>Dikarya</taxon>
        <taxon>Ascomycota</taxon>
        <taxon>Pezizomycotina</taxon>
        <taxon>Dothideomycetes</taxon>
        <taxon>Pleosporomycetidae</taxon>
        <taxon>Pleosporales</taxon>
        <taxon>Pleosporales incertae sedis</taxon>
        <taxon>Aaosphaeria</taxon>
    </lineage>
</organism>
<feature type="transmembrane region" description="Helical" evidence="1">
    <location>
        <begin position="25"/>
        <end position="47"/>
    </location>
</feature>
<dbReference type="AlphaFoldDB" id="A0A6A5Y2V5"/>
<name>A0A6A5Y2V5_9PLEO</name>
<dbReference type="PROSITE" id="PS51340">
    <property type="entry name" value="MOSC"/>
    <property type="match status" value="1"/>
</dbReference>
<gene>
    <name evidence="3" type="ORF">BU24DRAFT_386230</name>
</gene>
<dbReference type="OrthoDB" id="17255at2759"/>
<accession>A0A6A5Y2V5</accession>
<dbReference type="EMBL" id="ML978067">
    <property type="protein sequence ID" value="KAF2019367.1"/>
    <property type="molecule type" value="Genomic_DNA"/>
</dbReference>
<dbReference type="GeneID" id="54282307"/>
<dbReference type="GO" id="GO:0003824">
    <property type="term" value="F:catalytic activity"/>
    <property type="evidence" value="ECO:0007669"/>
    <property type="project" value="InterPro"/>
</dbReference>
<evidence type="ECO:0000313" key="3">
    <source>
        <dbReference type="EMBL" id="KAF2019367.1"/>
    </source>
</evidence>
<dbReference type="Pfam" id="PF03476">
    <property type="entry name" value="MOSC_N"/>
    <property type="match status" value="1"/>
</dbReference>
<keyword evidence="1" id="KW-1133">Transmembrane helix</keyword>
<sequence length="447" mass="50564">MPSDNALDFIVVSIQNFFRDFNIRFTPITAIVTTLALLVPLLFLFILARSQQEVHLPAPAGCRRLQLEGTSNLKDQYSKAYSKGSEPSSSKPWTVKALFVYPVKSCAGIEIDKASVVRSGFQYDRQFTLAQYHTGLPDSNGKVKSEWRFITLRSFPRLAKVETQVWVPDPNAPDYDPNGEWVLSEGCLVMRFPFTPDTDFSIEGLKNYGKILAAKLAGQSEPMLEFRVPFNPTKERMQKKQYKSEKMIIWNDQPHALNMDREVSAELLDKLRYTLGVTNPLTLFRIDTTKYREAGGNAPSKQDTELEPIIGMHDAYPIHIMNIASVQDVSSRLPKGYKPLNVLRYRANVYLTGPPAFDEDDWKRAQIGNGNYHISCRTTRCKLPNVDPETAIADRNEPGTTMRKYRIIDAGSKSACLGMQVTPLAEGEIKIGDQIQVQERGEHFFIE</sequence>
<dbReference type="PANTHER" id="PTHR14237">
    <property type="entry name" value="MOLYBDOPTERIN COFACTOR SULFURASE MOSC"/>
    <property type="match status" value="1"/>
</dbReference>
<dbReference type="SUPFAM" id="SSF50800">
    <property type="entry name" value="PK beta-barrel domain-like"/>
    <property type="match status" value="1"/>
</dbReference>
<keyword evidence="4" id="KW-1185">Reference proteome</keyword>
<protein>
    <submittedName>
        <fullName evidence="3">MOSC domain-containing protein</fullName>
    </submittedName>
</protein>
<dbReference type="GO" id="GO:0030170">
    <property type="term" value="F:pyridoxal phosphate binding"/>
    <property type="evidence" value="ECO:0007669"/>
    <property type="project" value="InterPro"/>
</dbReference>
<feature type="domain" description="MOSC" evidence="2">
    <location>
        <begin position="292"/>
        <end position="438"/>
    </location>
</feature>
<keyword evidence="1" id="KW-0812">Transmembrane</keyword>
<evidence type="ECO:0000313" key="4">
    <source>
        <dbReference type="Proteomes" id="UP000799778"/>
    </source>
</evidence>
<dbReference type="PANTHER" id="PTHR14237:SF23">
    <property type="entry name" value="MOSC DOMAIN PROTEIN (AFU_ORTHOLOGUE AFUA_7G05900)"/>
    <property type="match status" value="1"/>
</dbReference>
<keyword evidence="1" id="KW-0472">Membrane</keyword>
<proteinExistence type="predicted"/>
<dbReference type="InterPro" id="IPR005303">
    <property type="entry name" value="MOCOS_middle"/>
</dbReference>
<evidence type="ECO:0000259" key="2">
    <source>
        <dbReference type="PROSITE" id="PS51340"/>
    </source>
</evidence>
<dbReference type="GO" id="GO:0030151">
    <property type="term" value="F:molybdenum ion binding"/>
    <property type="evidence" value="ECO:0007669"/>
    <property type="project" value="InterPro"/>
</dbReference>
<dbReference type="Proteomes" id="UP000799778">
    <property type="component" value="Unassembled WGS sequence"/>
</dbReference>
<dbReference type="Pfam" id="PF03473">
    <property type="entry name" value="MOSC"/>
    <property type="match status" value="1"/>
</dbReference>
<dbReference type="InterPro" id="IPR011037">
    <property type="entry name" value="Pyrv_Knase-like_insert_dom_sf"/>
</dbReference>
<dbReference type="InterPro" id="IPR005302">
    <property type="entry name" value="MoCF_Sase_C"/>
</dbReference>
<reference evidence="3" key="1">
    <citation type="journal article" date="2020" name="Stud. Mycol.">
        <title>101 Dothideomycetes genomes: a test case for predicting lifestyles and emergence of pathogens.</title>
        <authorList>
            <person name="Haridas S."/>
            <person name="Albert R."/>
            <person name="Binder M."/>
            <person name="Bloem J."/>
            <person name="Labutti K."/>
            <person name="Salamov A."/>
            <person name="Andreopoulos B."/>
            <person name="Baker S."/>
            <person name="Barry K."/>
            <person name="Bills G."/>
            <person name="Bluhm B."/>
            <person name="Cannon C."/>
            <person name="Castanera R."/>
            <person name="Culley D."/>
            <person name="Daum C."/>
            <person name="Ezra D."/>
            <person name="Gonzalez J."/>
            <person name="Henrissat B."/>
            <person name="Kuo A."/>
            <person name="Liang C."/>
            <person name="Lipzen A."/>
            <person name="Lutzoni F."/>
            <person name="Magnuson J."/>
            <person name="Mondo S."/>
            <person name="Nolan M."/>
            <person name="Ohm R."/>
            <person name="Pangilinan J."/>
            <person name="Park H.-J."/>
            <person name="Ramirez L."/>
            <person name="Alfaro M."/>
            <person name="Sun H."/>
            <person name="Tritt A."/>
            <person name="Yoshinaga Y."/>
            <person name="Zwiers L.-H."/>
            <person name="Turgeon B."/>
            <person name="Goodwin S."/>
            <person name="Spatafora J."/>
            <person name="Crous P."/>
            <person name="Grigoriev I."/>
        </authorList>
    </citation>
    <scope>NUCLEOTIDE SEQUENCE</scope>
    <source>
        <strain evidence="3">CBS 175.79</strain>
    </source>
</reference>
<evidence type="ECO:0000256" key="1">
    <source>
        <dbReference type="SAM" id="Phobius"/>
    </source>
</evidence>